<dbReference type="Proteomes" id="UP000693892">
    <property type="component" value="Unassembled WGS sequence"/>
</dbReference>
<accession>A0A916JZQ8</accession>
<organism evidence="3 4">
    <name type="scientific">Leucobacter soli</name>
    <dbReference type="NCBI Taxonomy" id="2812850"/>
    <lineage>
        <taxon>Bacteria</taxon>
        <taxon>Bacillati</taxon>
        <taxon>Actinomycetota</taxon>
        <taxon>Actinomycetes</taxon>
        <taxon>Micrococcales</taxon>
        <taxon>Microbacteriaceae</taxon>
        <taxon>Leucobacter</taxon>
    </lineage>
</organism>
<evidence type="ECO:0008006" key="5">
    <source>
        <dbReference type="Google" id="ProtNLM"/>
    </source>
</evidence>
<comment type="caution">
    <text evidence="3">The sequence shown here is derived from an EMBL/GenBank/DDBJ whole genome shotgun (WGS) entry which is preliminary data.</text>
</comment>
<dbReference type="AlphaFoldDB" id="A0A916JZQ8"/>
<protein>
    <recommendedName>
        <fullName evidence="5">Lipoprotein</fullName>
    </recommendedName>
</protein>
<keyword evidence="2" id="KW-0732">Signal</keyword>
<feature type="chain" id="PRO_5037931069" description="Lipoprotein" evidence="2">
    <location>
        <begin position="35"/>
        <end position="185"/>
    </location>
</feature>
<proteinExistence type="predicted"/>
<dbReference type="EMBL" id="CAJVAP010000029">
    <property type="protein sequence ID" value="CAG7618030.1"/>
    <property type="molecule type" value="Genomic_DNA"/>
</dbReference>
<evidence type="ECO:0000256" key="2">
    <source>
        <dbReference type="SAM" id="SignalP"/>
    </source>
</evidence>
<dbReference type="PROSITE" id="PS51257">
    <property type="entry name" value="PROKAR_LIPOPROTEIN"/>
    <property type="match status" value="1"/>
</dbReference>
<name>A0A916JZQ8_9MICO</name>
<evidence type="ECO:0000313" key="4">
    <source>
        <dbReference type="Proteomes" id="UP000693892"/>
    </source>
</evidence>
<sequence>MTGSREPRSGAHPLRTGMCALAVPVLALTLSACAPEPGSVSWDENGSGPTATDEGKQITGDDESGWGGANDQEDPELKHAELPDGFPSADFPLPEDAVLDDAGARDPGTWFVVLRAADASQADDWWDRIVSDGSFTVRKAEKTDDGGRSAILVGPDLHASALTLAQDDGSVLLSYDLSYDPDAVG</sequence>
<evidence type="ECO:0000313" key="3">
    <source>
        <dbReference type="EMBL" id="CAG7618030.1"/>
    </source>
</evidence>
<evidence type="ECO:0000256" key="1">
    <source>
        <dbReference type="SAM" id="MobiDB-lite"/>
    </source>
</evidence>
<keyword evidence="4" id="KW-1185">Reference proteome</keyword>
<feature type="signal peptide" evidence="2">
    <location>
        <begin position="1"/>
        <end position="34"/>
    </location>
</feature>
<dbReference type="RefSeq" id="WP_218116097.1">
    <property type="nucleotide sequence ID" value="NZ_CAJVAP010000029.1"/>
</dbReference>
<reference evidence="3" key="1">
    <citation type="submission" date="2021-06" db="EMBL/GenBank/DDBJ databases">
        <authorList>
            <person name="Criscuolo A."/>
        </authorList>
    </citation>
    <scope>NUCLEOTIDE SEQUENCE</scope>
    <source>
        <strain evidence="3">CIP111803</strain>
    </source>
</reference>
<feature type="region of interest" description="Disordered" evidence="1">
    <location>
        <begin position="38"/>
        <end position="100"/>
    </location>
</feature>
<gene>
    <name evidence="3" type="ORF">LEUCIP111803_02165</name>
</gene>